<sequence>MANAPTIRARQLLLQQRLEETRRTALHARGQDLTVPAQLALAVEPKRTRVAPHELDGRYTRAAWLLPAELHQDRWTHATRDAHLAAAKAAAPPRGEDFASGVAACLAHDGATPLVSRRADAEIVAGLGGHVGLRPSVRPTLRARPQSARGEADFCRPQLCRARPGTTIGAGHVRDRTLWAMAALDARHAPPAGGARGDGGVLRFDCAFDHVSIGATRAVRAPATLLYYLEDDSVQINLPKELSGGAAAHG</sequence>
<dbReference type="GO" id="GO:0005856">
    <property type="term" value="C:cytoskeleton"/>
    <property type="evidence" value="ECO:0007669"/>
    <property type="project" value="UniProtKB-SubCell"/>
</dbReference>
<dbReference type="PROSITE" id="PS51336">
    <property type="entry name" value="DM10"/>
    <property type="match status" value="1"/>
</dbReference>
<keyword evidence="8" id="KW-1185">Reference proteome</keyword>
<evidence type="ECO:0000256" key="1">
    <source>
        <dbReference type="ARBA" id="ARBA00004138"/>
    </source>
</evidence>
<comment type="caution">
    <text evidence="7">The sequence shown here is derived from an EMBL/GenBank/DDBJ whole genome shotgun (WGS) entry which is preliminary data.</text>
</comment>
<dbReference type="AlphaFoldDB" id="A0A8J6C5W9"/>
<proteinExistence type="predicted"/>
<reference evidence="7" key="1">
    <citation type="submission" date="2021-05" db="EMBL/GenBank/DDBJ databases">
        <title>The genome of the haptophyte Pavlova lutheri (Diacronema luteri, Pavlovales) - a model for lipid biosynthesis in eukaryotic algae.</title>
        <authorList>
            <person name="Hulatt C.J."/>
            <person name="Posewitz M.C."/>
        </authorList>
    </citation>
    <scope>NUCLEOTIDE SEQUENCE</scope>
    <source>
        <strain evidence="7">NIVA-4/92</strain>
    </source>
</reference>
<evidence type="ECO:0000313" key="8">
    <source>
        <dbReference type="Proteomes" id="UP000751190"/>
    </source>
</evidence>
<feature type="domain" description="DM10" evidence="6">
    <location>
        <begin position="198"/>
        <end position="250"/>
    </location>
</feature>
<protein>
    <recommendedName>
        <fullName evidence="6">DM10 domain-containing protein</fullName>
    </recommendedName>
</protein>
<keyword evidence="5" id="KW-0966">Cell projection</keyword>
<evidence type="ECO:0000256" key="4">
    <source>
        <dbReference type="ARBA" id="ARBA00023212"/>
    </source>
</evidence>
<evidence type="ECO:0000256" key="5">
    <source>
        <dbReference type="ARBA" id="ARBA00023273"/>
    </source>
</evidence>
<evidence type="ECO:0000256" key="3">
    <source>
        <dbReference type="ARBA" id="ARBA00022490"/>
    </source>
</evidence>
<evidence type="ECO:0000259" key="6">
    <source>
        <dbReference type="PROSITE" id="PS51336"/>
    </source>
</evidence>
<organism evidence="7 8">
    <name type="scientific">Diacronema lutheri</name>
    <name type="common">Unicellular marine alga</name>
    <name type="synonym">Monochrysis lutheri</name>
    <dbReference type="NCBI Taxonomy" id="2081491"/>
    <lineage>
        <taxon>Eukaryota</taxon>
        <taxon>Haptista</taxon>
        <taxon>Haptophyta</taxon>
        <taxon>Pavlovophyceae</taxon>
        <taxon>Pavlovales</taxon>
        <taxon>Pavlovaceae</taxon>
        <taxon>Diacronema</taxon>
    </lineage>
</organism>
<gene>
    <name evidence="7" type="ORF">KFE25_001785</name>
</gene>
<evidence type="ECO:0000313" key="7">
    <source>
        <dbReference type="EMBL" id="KAG8463012.1"/>
    </source>
</evidence>
<dbReference type="EMBL" id="JAGTXO010000018">
    <property type="protein sequence ID" value="KAG8463012.1"/>
    <property type="molecule type" value="Genomic_DNA"/>
</dbReference>
<dbReference type="GO" id="GO:0005929">
    <property type="term" value="C:cilium"/>
    <property type="evidence" value="ECO:0007669"/>
    <property type="project" value="UniProtKB-SubCell"/>
</dbReference>
<dbReference type="InterPro" id="IPR006602">
    <property type="entry name" value="DM10_dom"/>
</dbReference>
<keyword evidence="4" id="KW-0206">Cytoskeleton</keyword>
<name>A0A8J6C5W9_DIALT</name>
<evidence type="ECO:0000256" key="2">
    <source>
        <dbReference type="ARBA" id="ARBA00004245"/>
    </source>
</evidence>
<dbReference type="Proteomes" id="UP000751190">
    <property type="component" value="Unassembled WGS sequence"/>
</dbReference>
<accession>A0A8J6C5W9</accession>
<comment type="subcellular location">
    <subcellularLocation>
        <location evidence="1">Cell projection</location>
        <location evidence="1">Cilium</location>
    </subcellularLocation>
    <subcellularLocation>
        <location evidence="2">Cytoplasm</location>
        <location evidence="2">Cytoskeleton</location>
    </subcellularLocation>
</comment>
<keyword evidence="3" id="KW-0963">Cytoplasm</keyword>